<dbReference type="InterPro" id="IPR051448">
    <property type="entry name" value="CdaR-like_regulators"/>
</dbReference>
<keyword evidence="3" id="KW-1185">Reference proteome</keyword>
<dbReference type="InterPro" id="IPR009057">
    <property type="entry name" value="Homeodomain-like_sf"/>
</dbReference>
<sequence>MPKQPRGRPSFCRDFDSGPCAMTHPHRRVRTGGRAIPVTQRNQGRYMHGELQRIADAVAARVGRPALIEDRRQRVVAYSEHDGPMDDVRRTSILRRQTTPEVIAWFRGMGVLTAHAPIRTPACAELDLLARVCVPIRHDDLLLGFVWFIDADGSMTDADIATATGPFTDLSLALYRENLLGELAAQRETEATRTLLVESRQAREHAARALLEEGVVAADGSTVALVAQLVPAGGRQPDEVARIALEQALVTTRRWIGVRETLHLVWHDHGVLLVCGNRIAGRPSPEASAGHLNEALGTATRGLASVDRTVTGIGQPRASLSSAVESYQEAAQAARVGAQLPALGRVVSWAGLGIYRVLSQLDSQHLDVAGVHPGLERLLRDDVHQVLLETLEAYLDLAGNAHATAEKLRLHRTTLYYRLQRVEQLAGTDLKDGNERLCLHLAMKLGRLTGHYRTA</sequence>
<dbReference type="SUPFAM" id="SSF46689">
    <property type="entry name" value="Homeodomain-like"/>
    <property type="match status" value="1"/>
</dbReference>
<gene>
    <name evidence="2" type="ORF">C7C45_03235</name>
</gene>
<dbReference type="InterPro" id="IPR042070">
    <property type="entry name" value="PucR_C-HTH_sf"/>
</dbReference>
<evidence type="ECO:0000313" key="3">
    <source>
        <dbReference type="Proteomes" id="UP000248333"/>
    </source>
</evidence>
<dbReference type="OrthoDB" id="4534407at2"/>
<comment type="caution">
    <text evidence="2">The sequence shown here is derived from an EMBL/GenBank/DDBJ whole genome shotgun (WGS) entry which is preliminary data.</text>
</comment>
<dbReference type="InterPro" id="IPR025736">
    <property type="entry name" value="PucR_C-HTH_dom"/>
</dbReference>
<dbReference type="Pfam" id="PF13556">
    <property type="entry name" value="HTH_30"/>
    <property type="match status" value="1"/>
</dbReference>
<protein>
    <submittedName>
        <fullName evidence="2">CdaR family transcriptional regulator</fullName>
    </submittedName>
</protein>
<dbReference type="EMBL" id="PYBV01000005">
    <property type="protein sequence ID" value="PYC74919.1"/>
    <property type="molecule type" value="Genomic_DNA"/>
</dbReference>
<proteinExistence type="predicted"/>
<dbReference type="PANTHER" id="PTHR33744">
    <property type="entry name" value="CARBOHYDRATE DIACID REGULATOR"/>
    <property type="match status" value="1"/>
</dbReference>
<dbReference type="PANTHER" id="PTHR33744:SF17">
    <property type="entry name" value="CONSERVED PROTEIN"/>
    <property type="match status" value="1"/>
</dbReference>
<evidence type="ECO:0000259" key="1">
    <source>
        <dbReference type="Pfam" id="PF13556"/>
    </source>
</evidence>
<evidence type="ECO:0000313" key="2">
    <source>
        <dbReference type="EMBL" id="PYC74919.1"/>
    </source>
</evidence>
<reference evidence="2 3" key="1">
    <citation type="submission" date="2018-03" db="EMBL/GenBank/DDBJ databases">
        <title>Bioinformatic expansion and discovery of thiopeptide antibiotics.</title>
        <authorList>
            <person name="Schwalen C.J."/>
            <person name="Hudson G.A."/>
            <person name="Mitchell D.A."/>
        </authorList>
    </citation>
    <scope>NUCLEOTIDE SEQUENCE [LARGE SCALE GENOMIC DNA]</scope>
    <source>
        <strain evidence="2 3">NRRL 8041</strain>
    </source>
</reference>
<dbReference type="Proteomes" id="UP000248333">
    <property type="component" value="Unassembled WGS sequence"/>
</dbReference>
<dbReference type="Gene3D" id="1.10.10.2840">
    <property type="entry name" value="PucR C-terminal helix-turn-helix domain"/>
    <property type="match status" value="1"/>
</dbReference>
<name>A0A318NUG6_9ACTN</name>
<organism evidence="2 3">
    <name type="scientific">Micromonospora arborensis</name>
    <dbReference type="NCBI Taxonomy" id="2116518"/>
    <lineage>
        <taxon>Bacteria</taxon>
        <taxon>Bacillati</taxon>
        <taxon>Actinomycetota</taxon>
        <taxon>Actinomycetes</taxon>
        <taxon>Micromonosporales</taxon>
        <taxon>Micromonosporaceae</taxon>
        <taxon>Micromonospora</taxon>
    </lineage>
</organism>
<dbReference type="AlphaFoldDB" id="A0A318NUG6"/>
<accession>A0A318NUG6</accession>
<feature type="domain" description="PucR C-terminal helix-turn-helix" evidence="1">
    <location>
        <begin position="387"/>
        <end position="444"/>
    </location>
</feature>